<sequence>MDPFPAKMTCVMNANMGCEKCRRKVYEVLINITGAYSIDIDAEQATVKVSGTVNPKIILQVLEGKHAKVKSVKFDGEAPSMGDGYPPPYAMGPYPYPYPYPYPIGGPYDYPMMIPPLLLLPPPPLPPPPTPPPSSSVAAQPQPQTTPQLEAPPQNSGAAAPPTTTAIVAKEAVIPSEKKSKRCNVKHCSIM</sequence>
<organism evidence="8 9">
    <name type="scientific">Rubus argutus</name>
    <name type="common">Southern blackberry</name>
    <dbReference type="NCBI Taxonomy" id="59490"/>
    <lineage>
        <taxon>Eukaryota</taxon>
        <taxon>Viridiplantae</taxon>
        <taxon>Streptophyta</taxon>
        <taxon>Embryophyta</taxon>
        <taxon>Tracheophyta</taxon>
        <taxon>Spermatophyta</taxon>
        <taxon>Magnoliopsida</taxon>
        <taxon>eudicotyledons</taxon>
        <taxon>Gunneridae</taxon>
        <taxon>Pentapetalae</taxon>
        <taxon>rosids</taxon>
        <taxon>fabids</taxon>
        <taxon>Rosales</taxon>
        <taxon>Rosaceae</taxon>
        <taxon>Rosoideae</taxon>
        <taxon>Rosoideae incertae sedis</taxon>
        <taxon>Rubus</taxon>
    </lineage>
</organism>
<dbReference type="PANTHER" id="PTHR45868:SF53">
    <property type="entry name" value="HYDROXYPROLINE-RICH GLYCOPROTEIN FAMILY PROTEIN"/>
    <property type="match status" value="1"/>
</dbReference>
<gene>
    <name evidence="8" type="ORF">M0R45_016483</name>
</gene>
<dbReference type="Gene3D" id="3.30.70.100">
    <property type="match status" value="1"/>
</dbReference>
<proteinExistence type="inferred from homology"/>
<dbReference type="Proteomes" id="UP001457282">
    <property type="component" value="Unassembled WGS sequence"/>
</dbReference>
<evidence type="ECO:0000256" key="3">
    <source>
        <dbReference type="ARBA" id="ARBA00023288"/>
    </source>
</evidence>
<evidence type="ECO:0000313" key="9">
    <source>
        <dbReference type="Proteomes" id="UP001457282"/>
    </source>
</evidence>
<feature type="region of interest" description="Disordered" evidence="6">
    <location>
        <begin position="123"/>
        <end position="164"/>
    </location>
</feature>
<comment type="caution">
    <text evidence="8">The sequence shown here is derived from an EMBL/GenBank/DDBJ whole genome shotgun (WGS) entry which is preliminary data.</text>
</comment>
<keyword evidence="1" id="KW-0488">Methylation</keyword>
<protein>
    <recommendedName>
        <fullName evidence="7">HMA domain-containing protein</fullName>
    </recommendedName>
</protein>
<evidence type="ECO:0000259" key="7">
    <source>
        <dbReference type="Pfam" id="PF00403"/>
    </source>
</evidence>
<dbReference type="Pfam" id="PF00403">
    <property type="entry name" value="HMA"/>
    <property type="match status" value="1"/>
</dbReference>
<keyword evidence="9" id="KW-1185">Reference proteome</keyword>
<evidence type="ECO:0000256" key="6">
    <source>
        <dbReference type="SAM" id="MobiDB-lite"/>
    </source>
</evidence>
<keyword evidence="3" id="KW-0449">Lipoprotein</keyword>
<dbReference type="InterPro" id="IPR006121">
    <property type="entry name" value="HMA_dom"/>
</dbReference>
<feature type="compositionally biased region" description="Pro residues" evidence="6">
    <location>
        <begin position="123"/>
        <end position="134"/>
    </location>
</feature>
<name>A0AAW1XWC6_RUBAR</name>
<reference evidence="8 9" key="1">
    <citation type="journal article" date="2023" name="G3 (Bethesda)">
        <title>A chromosome-length genome assembly and annotation of blackberry (Rubus argutus, cv. 'Hillquist').</title>
        <authorList>
            <person name="Bruna T."/>
            <person name="Aryal R."/>
            <person name="Dudchenko O."/>
            <person name="Sargent D.J."/>
            <person name="Mead D."/>
            <person name="Buti M."/>
            <person name="Cavallini A."/>
            <person name="Hytonen T."/>
            <person name="Andres J."/>
            <person name="Pham M."/>
            <person name="Weisz D."/>
            <person name="Mascagni F."/>
            <person name="Usai G."/>
            <person name="Natali L."/>
            <person name="Bassil N."/>
            <person name="Fernandez G.E."/>
            <person name="Lomsadze A."/>
            <person name="Armour M."/>
            <person name="Olukolu B."/>
            <person name="Poorten T."/>
            <person name="Britton C."/>
            <person name="Davik J."/>
            <person name="Ashrafi H."/>
            <person name="Aiden E.L."/>
            <person name="Borodovsky M."/>
            <person name="Worthington M."/>
        </authorList>
    </citation>
    <scope>NUCLEOTIDE SEQUENCE [LARGE SCALE GENOMIC DNA]</scope>
    <source>
        <strain evidence="8">PI 553951</strain>
    </source>
</reference>
<dbReference type="AlphaFoldDB" id="A0AAW1XWC6"/>
<evidence type="ECO:0000313" key="8">
    <source>
        <dbReference type="EMBL" id="KAK9939797.1"/>
    </source>
</evidence>
<evidence type="ECO:0000256" key="5">
    <source>
        <dbReference type="ARBA" id="ARBA00024045"/>
    </source>
</evidence>
<evidence type="ECO:0000256" key="4">
    <source>
        <dbReference type="ARBA" id="ARBA00023289"/>
    </source>
</evidence>
<dbReference type="SUPFAM" id="SSF55008">
    <property type="entry name" value="HMA, heavy metal-associated domain"/>
    <property type="match status" value="1"/>
</dbReference>
<dbReference type="InterPro" id="IPR036163">
    <property type="entry name" value="HMA_dom_sf"/>
</dbReference>
<dbReference type="PANTHER" id="PTHR45868">
    <property type="entry name" value="HEAVY METAL-ASSOCIATED ISOPRENYLATED PLANT PROTEIN 33-RELATED"/>
    <property type="match status" value="1"/>
</dbReference>
<accession>A0AAW1XWC6</accession>
<evidence type="ECO:0000256" key="2">
    <source>
        <dbReference type="ARBA" id="ARBA00022723"/>
    </source>
</evidence>
<evidence type="ECO:0000256" key="1">
    <source>
        <dbReference type="ARBA" id="ARBA00022481"/>
    </source>
</evidence>
<keyword evidence="2" id="KW-0479">Metal-binding</keyword>
<feature type="compositionally biased region" description="Low complexity" evidence="6">
    <location>
        <begin position="138"/>
        <end position="164"/>
    </location>
</feature>
<dbReference type="EMBL" id="JBEDUW010000003">
    <property type="protein sequence ID" value="KAK9939797.1"/>
    <property type="molecule type" value="Genomic_DNA"/>
</dbReference>
<comment type="similarity">
    <text evidence="5">Belongs to the HIPP family.</text>
</comment>
<keyword evidence="4" id="KW-0636">Prenylation</keyword>
<feature type="domain" description="HMA" evidence="7">
    <location>
        <begin position="14"/>
        <end position="63"/>
    </location>
</feature>
<dbReference type="GO" id="GO:0046872">
    <property type="term" value="F:metal ion binding"/>
    <property type="evidence" value="ECO:0007669"/>
    <property type="project" value="UniProtKB-KW"/>
</dbReference>